<feature type="compositionally biased region" description="Low complexity" evidence="1">
    <location>
        <begin position="230"/>
        <end position="239"/>
    </location>
</feature>
<name>A0A940RVC0_9ACTN</name>
<comment type="caution">
    <text evidence="2">The sequence shown here is derived from an EMBL/GenBank/DDBJ whole genome shotgun (WGS) entry which is preliminary data.</text>
</comment>
<reference evidence="2" key="1">
    <citation type="submission" date="2021-03" db="EMBL/GenBank/DDBJ databases">
        <title>Whole genome sequence of Streptomyces bomunensis MMS17-BM035.</title>
        <authorList>
            <person name="Lee J.H."/>
        </authorList>
    </citation>
    <scope>NUCLEOTIDE SEQUENCE</scope>
    <source>
        <strain evidence="2">MMS17-BM035</strain>
    </source>
</reference>
<feature type="compositionally biased region" description="Low complexity" evidence="1">
    <location>
        <begin position="212"/>
        <end position="222"/>
    </location>
</feature>
<accession>A0A940RVC0</accession>
<dbReference type="Proteomes" id="UP000670475">
    <property type="component" value="Unassembled WGS sequence"/>
</dbReference>
<dbReference type="AlphaFoldDB" id="A0A940RVC0"/>
<protein>
    <recommendedName>
        <fullName evidence="4">Guanylate cyclase domain-containing protein</fullName>
    </recommendedName>
</protein>
<feature type="region of interest" description="Disordered" evidence="1">
    <location>
        <begin position="209"/>
        <end position="241"/>
    </location>
</feature>
<sequence length="272" mass="28922">MMVHMTSQPNVRPWGKSMPDDQRHLCLAADIEKYSRFDTQGQRTAQAQLARVLRTAAERSGLDHSTWSVQPQGDMEFAVLPAGTSEQVVLGGYVTHLAAELGGYNATRRPAGRIRLRLAIDTGVAATAALGFSGPAPIAVARFLNAPEVKRALADARSASLVVVISDRLYQDVVRSRFHGHDAEQYRRIHVEQKGFAGYGWVRLPGVDPQDAGEPWPAAPEGGPQPGGPRPLARAAGAEQPSFVQQGVHGTAVQGVIHGSVVHGGVPGGAGR</sequence>
<evidence type="ECO:0008006" key="4">
    <source>
        <dbReference type="Google" id="ProtNLM"/>
    </source>
</evidence>
<proteinExistence type="predicted"/>
<keyword evidence="3" id="KW-1185">Reference proteome</keyword>
<evidence type="ECO:0000313" key="2">
    <source>
        <dbReference type="EMBL" id="MBP0455948.1"/>
    </source>
</evidence>
<evidence type="ECO:0000256" key="1">
    <source>
        <dbReference type="SAM" id="MobiDB-lite"/>
    </source>
</evidence>
<organism evidence="2 3">
    <name type="scientific">Streptomyces montanisoli</name>
    <dbReference type="NCBI Taxonomy" id="2798581"/>
    <lineage>
        <taxon>Bacteria</taxon>
        <taxon>Bacillati</taxon>
        <taxon>Actinomycetota</taxon>
        <taxon>Actinomycetes</taxon>
        <taxon>Kitasatosporales</taxon>
        <taxon>Streptomycetaceae</taxon>
        <taxon>Streptomyces</taxon>
    </lineage>
</organism>
<evidence type="ECO:0000313" key="3">
    <source>
        <dbReference type="Proteomes" id="UP000670475"/>
    </source>
</evidence>
<dbReference type="EMBL" id="JAGIQL010000001">
    <property type="protein sequence ID" value="MBP0455948.1"/>
    <property type="molecule type" value="Genomic_DNA"/>
</dbReference>
<gene>
    <name evidence="2" type="ORF">JFN87_00315</name>
</gene>